<organism evidence="1">
    <name type="scientific">Shewanella oncorhynchi</name>
    <dbReference type="NCBI Taxonomy" id="2726434"/>
    <lineage>
        <taxon>Bacteria</taxon>
        <taxon>Pseudomonadati</taxon>
        <taxon>Pseudomonadota</taxon>
        <taxon>Gammaproteobacteria</taxon>
        <taxon>Alteromonadales</taxon>
        <taxon>Shewanellaceae</taxon>
        <taxon>Shewanella</taxon>
    </lineage>
</organism>
<dbReference type="EMBL" id="CP132914">
    <property type="protein sequence ID" value="WMB74846.1"/>
    <property type="molecule type" value="Genomic_DNA"/>
</dbReference>
<accession>A0AA50KHQ4</accession>
<gene>
    <name evidence="1" type="ORF">RA178_09705</name>
</gene>
<name>A0AA50KHQ4_9GAMM</name>
<evidence type="ECO:0000313" key="1">
    <source>
        <dbReference type="EMBL" id="WMB74846.1"/>
    </source>
</evidence>
<dbReference type="GeneID" id="301339458"/>
<reference evidence="1" key="1">
    <citation type="submission" date="2023-08" db="EMBL/GenBank/DDBJ databases">
        <title>Complete genome sequence of Shewanella oncorhynchi Z-P2, a siderophore putrebactin-producing bacterium.</title>
        <authorList>
            <person name="Zhang Y."/>
        </authorList>
    </citation>
    <scope>NUCLEOTIDE SEQUENCE</scope>
    <source>
        <strain evidence="1">Z-P2</strain>
    </source>
</reference>
<protein>
    <submittedName>
        <fullName evidence="1">Uncharacterized protein</fullName>
    </submittedName>
</protein>
<sequence>MSIWIRKVTDGNSENYVRLAEESWDLPELFKIFENWLTEHADNLPSGHQWIADIGFTPREGANGGGPILSVQLMKKCTDLGMSIYLSEYNDEDDV</sequence>
<dbReference type="KEGG" id="sog:RA178_09705"/>
<dbReference type="AlphaFoldDB" id="A0AA50KHQ4"/>
<dbReference type="Proteomes" id="UP001236800">
    <property type="component" value="Chromosome"/>
</dbReference>
<dbReference type="RefSeq" id="WP_173497769.1">
    <property type="nucleotide sequence ID" value="NZ_CP132914.1"/>
</dbReference>
<proteinExistence type="predicted"/>